<protein>
    <submittedName>
        <fullName evidence="7">Energy-coupling factor transport system permease protein</fullName>
    </submittedName>
</protein>
<feature type="transmembrane region" description="Helical" evidence="6">
    <location>
        <begin position="177"/>
        <end position="198"/>
    </location>
</feature>
<keyword evidence="8" id="KW-1185">Reference proteome</keyword>
<dbReference type="AlphaFoldDB" id="A0A1G9VP11"/>
<keyword evidence="2" id="KW-1003">Cell membrane</keyword>
<evidence type="ECO:0000313" key="7">
    <source>
        <dbReference type="EMBL" id="SDM73954.1"/>
    </source>
</evidence>
<dbReference type="Pfam" id="PF02361">
    <property type="entry name" value="CbiQ"/>
    <property type="match status" value="1"/>
</dbReference>
<dbReference type="InterPro" id="IPR003339">
    <property type="entry name" value="ABC/ECF_trnsptr_transmembrane"/>
</dbReference>
<proteinExistence type="predicted"/>
<dbReference type="EMBL" id="FNHW01000001">
    <property type="protein sequence ID" value="SDM73954.1"/>
    <property type="molecule type" value="Genomic_DNA"/>
</dbReference>
<feature type="transmembrane region" description="Helical" evidence="6">
    <location>
        <begin position="134"/>
        <end position="157"/>
    </location>
</feature>
<keyword evidence="4 6" id="KW-1133">Transmembrane helix</keyword>
<evidence type="ECO:0000256" key="3">
    <source>
        <dbReference type="ARBA" id="ARBA00022692"/>
    </source>
</evidence>
<evidence type="ECO:0000313" key="8">
    <source>
        <dbReference type="Proteomes" id="UP000199544"/>
    </source>
</evidence>
<sequence length="295" mass="33413">MKSLPYFNKREMRKIAGFEFELTRNITIGQYVPTGSIIHRMDPRIKLAVFTLLVISMAICDTYVGNFLALMFACLLFYISRIPISYGLSGVKPAIPFILLLALLQLLFYSEVASGGEVLLDYGFIHITTDSIRLVIVSALRFIEIIFISSVLTLSTSTTQITHGMESLLRPLRTVKFPVHEFALIITIALRFVPTFALEMEKMMKAQASRGAEFGTGAWWRIVQRTKDVFPIIIPLFNVAMSRAEDLVLAMESRCYVPGRERSVSKKYKPSRTDYAALMFCIAFAIVLLTFPFPY</sequence>
<dbReference type="GO" id="GO:0005886">
    <property type="term" value="C:plasma membrane"/>
    <property type="evidence" value="ECO:0007669"/>
    <property type="project" value="UniProtKB-ARBA"/>
</dbReference>
<feature type="transmembrane region" description="Helical" evidence="6">
    <location>
        <begin position="94"/>
        <end position="113"/>
    </location>
</feature>
<dbReference type="CDD" id="cd16914">
    <property type="entry name" value="EcfT"/>
    <property type="match status" value="1"/>
</dbReference>
<evidence type="ECO:0000256" key="4">
    <source>
        <dbReference type="ARBA" id="ARBA00022989"/>
    </source>
</evidence>
<feature type="transmembrane region" description="Helical" evidence="6">
    <location>
        <begin position="275"/>
        <end position="293"/>
    </location>
</feature>
<reference evidence="8" key="1">
    <citation type="submission" date="2016-10" db="EMBL/GenBank/DDBJ databases">
        <authorList>
            <person name="Varghese N."/>
            <person name="Submissions S."/>
        </authorList>
    </citation>
    <scope>NUCLEOTIDE SEQUENCE [LARGE SCALE GENOMIC DNA]</scope>
    <source>
        <strain evidence="8">CGMCC 1.6854</strain>
    </source>
</reference>
<evidence type="ECO:0000256" key="1">
    <source>
        <dbReference type="ARBA" id="ARBA00004141"/>
    </source>
</evidence>
<dbReference type="PANTHER" id="PTHR34857">
    <property type="entry name" value="SLL0384 PROTEIN"/>
    <property type="match status" value="1"/>
</dbReference>
<organism evidence="7 8">
    <name type="scientific">Fictibacillus solisalsi</name>
    <dbReference type="NCBI Taxonomy" id="459525"/>
    <lineage>
        <taxon>Bacteria</taxon>
        <taxon>Bacillati</taxon>
        <taxon>Bacillota</taxon>
        <taxon>Bacilli</taxon>
        <taxon>Bacillales</taxon>
        <taxon>Fictibacillaceae</taxon>
        <taxon>Fictibacillus</taxon>
    </lineage>
</organism>
<evidence type="ECO:0000256" key="6">
    <source>
        <dbReference type="SAM" id="Phobius"/>
    </source>
</evidence>
<keyword evidence="3 6" id="KW-0812">Transmembrane</keyword>
<dbReference type="PANTHER" id="PTHR34857:SF2">
    <property type="entry name" value="SLL0384 PROTEIN"/>
    <property type="match status" value="1"/>
</dbReference>
<dbReference type="RefSeq" id="WP_244520374.1">
    <property type="nucleotide sequence ID" value="NZ_FNHW01000001.1"/>
</dbReference>
<dbReference type="Proteomes" id="UP000199544">
    <property type="component" value="Unassembled WGS sequence"/>
</dbReference>
<accession>A0A1G9VP11</accession>
<dbReference type="InterPro" id="IPR051611">
    <property type="entry name" value="ECF_transporter_component"/>
</dbReference>
<dbReference type="STRING" id="459525.SAMN04488137_1710"/>
<evidence type="ECO:0000256" key="5">
    <source>
        <dbReference type="ARBA" id="ARBA00023136"/>
    </source>
</evidence>
<feature type="transmembrane region" description="Helical" evidence="6">
    <location>
        <begin position="47"/>
        <end position="79"/>
    </location>
</feature>
<keyword evidence="5 6" id="KW-0472">Membrane</keyword>
<gene>
    <name evidence="7" type="ORF">SAMN04488137_1710</name>
</gene>
<evidence type="ECO:0000256" key="2">
    <source>
        <dbReference type="ARBA" id="ARBA00022475"/>
    </source>
</evidence>
<name>A0A1G9VP11_9BACL</name>
<comment type="subcellular location">
    <subcellularLocation>
        <location evidence="1">Membrane</location>
        <topology evidence="1">Multi-pass membrane protein</topology>
    </subcellularLocation>
</comment>